<feature type="transmembrane region" description="Helical" evidence="1">
    <location>
        <begin position="55"/>
        <end position="78"/>
    </location>
</feature>
<accession>A0A812NH19</accession>
<proteinExistence type="predicted"/>
<sequence>MDRLVALYKDCWDSWPGSAKWCMRFTYAQIMSSLAGHLCFVVGPKFEATTNLAEIEIFGIARYVLVIPLGLLVLYHFYESAKPSPNYTALTMARISIFEFSMKIVYYTTMATNAGLVLQNVRCYDLRPIYLARWYGWTFAIPTLLCMNYRPMLDDRSFAHVIKRIFPQQAATAGYCWACYMGCVITDAWYGWYLNTVACVAYGAVVVDTVVLTAERIVHTRQPILKGYSIIIKECVFVIYTCIWLMGNWGYASSYACQRFYSVSDVSLKSTMAFLMFFFWAIDDVDFTGKVEDANKEKTS</sequence>
<keyword evidence="1" id="KW-0472">Membrane</keyword>
<protein>
    <recommendedName>
        <fullName evidence="4">Post-GPI attachment to proteins factor 3</fullName>
    </recommendedName>
</protein>
<organism evidence="2 3">
    <name type="scientific">Symbiodinium pilosum</name>
    <name type="common">Dinoflagellate</name>
    <dbReference type="NCBI Taxonomy" id="2952"/>
    <lineage>
        <taxon>Eukaryota</taxon>
        <taxon>Sar</taxon>
        <taxon>Alveolata</taxon>
        <taxon>Dinophyceae</taxon>
        <taxon>Suessiales</taxon>
        <taxon>Symbiodiniaceae</taxon>
        <taxon>Symbiodinium</taxon>
    </lineage>
</organism>
<evidence type="ECO:0000256" key="1">
    <source>
        <dbReference type="SAM" id="Phobius"/>
    </source>
</evidence>
<evidence type="ECO:0008006" key="4">
    <source>
        <dbReference type="Google" id="ProtNLM"/>
    </source>
</evidence>
<name>A0A812NH19_SYMPI</name>
<reference evidence="2" key="1">
    <citation type="submission" date="2021-02" db="EMBL/GenBank/DDBJ databases">
        <authorList>
            <person name="Dougan E. K."/>
            <person name="Rhodes N."/>
            <person name="Thang M."/>
            <person name="Chan C."/>
        </authorList>
    </citation>
    <scope>NUCLEOTIDE SEQUENCE</scope>
</reference>
<feature type="transmembrane region" description="Helical" evidence="1">
    <location>
        <begin position="230"/>
        <end position="246"/>
    </location>
</feature>
<dbReference type="OrthoDB" id="412965at2759"/>
<evidence type="ECO:0000313" key="3">
    <source>
        <dbReference type="Proteomes" id="UP000649617"/>
    </source>
</evidence>
<feature type="transmembrane region" description="Helical" evidence="1">
    <location>
        <begin position="134"/>
        <end position="153"/>
    </location>
</feature>
<keyword evidence="1" id="KW-0812">Transmembrane</keyword>
<dbReference type="SUPFAM" id="SSF81321">
    <property type="entry name" value="Family A G protein-coupled receptor-like"/>
    <property type="match status" value="1"/>
</dbReference>
<feature type="transmembrane region" description="Helical" evidence="1">
    <location>
        <begin position="266"/>
        <end position="282"/>
    </location>
</feature>
<evidence type="ECO:0000313" key="2">
    <source>
        <dbReference type="EMBL" id="CAE7305363.1"/>
    </source>
</evidence>
<dbReference type="Proteomes" id="UP000649617">
    <property type="component" value="Unassembled WGS sequence"/>
</dbReference>
<feature type="transmembrane region" description="Helical" evidence="1">
    <location>
        <begin position="200"/>
        <end position="218"/>
    </location>
</feature>
<keyword evidence="1" id="KW-1133">Transmembrane helix</keyword>
<dbReference type="EMBL" id="CAJNIZ010010735">
    <property type="protein sequence ID" value="CAE7305363.1"/>
    <property type="molecule type" value="Genomic_DNA"/>
</dbReference>
<dbReference type="Gene3D" id="1.20.1070.10">
    <property type="entry name" value="Rhodopsin 7-helix transmembrane proteins"/>
    <property type="match status" value="1"/>
</dbReference>
<comment type="caution">
    <text evidence="2">The sequence shown here is derived from an EMBL/GenBank/DDBJ whole genome shotgun (WGS) entry which is preliminary data.</text>
</comment>
<feature type="transmembrane region" description="Helical" evidence="1">
    <location>
        <begin position="174"/>
        <end position="194"/>
    </location>
</feature>
<gene>
    <name evidence="2" type="ORF">SPIL2461_LOCUS6903</name>
</gene>
<dbReference type="AlphaFoldDB" id="A0A812NH19"/>
<keyword evidence="3" id="KW-1185">Reference proteome</keyword>